<sequence>MLGPVNPHAPTLPAARRFFPRGRGLAPLFLAGLLLAVGLLLPGAAFATSRIKDIADFEGVRDNQLVGYGLVVGLNGTGDDLKKSVFTRESLIGMLERLGVNARDTKLDTKNIAAVMVTASLPPFGRQGSRIDIEIAALGDATSLQGGTLLVTPLLGADSEVYAVAQGPVAIGGYTAQGDASSVTKGVPTSGRIANGAIIEREVGFAMNSMQDVKITLRNPDFTTAQRIADAINGYLSLGAARPLDPGTVQLTVPPTFNGDTVALLTKIEQLPVEPDEVARVVVDENSGVIVMGENVRISTVAIAQGNLTIRITETPQVSQPNAFSNTGTTTTVPRTNIQVDEQDGKKLAMMPAGVTLQELVNGLNALGVGPRDMISILRAIKAAGALQADIEVR</sequence>
<accession>A0A5J6N2I8</accession>
<dbReference type="EMBL" id="CP042582">
    <property type="protein sequence ID" value="QEX23534.1"/>
    <property type="molecule type" value="Genomic_DNA"/>
</dbReference>
<evidence type="ECO:0000256" key="1">
    <source>
        <dbReference type="ARBA" id="ARBA00002591"/>
    </source>
</evidence>
<evidence type="ECO:0000256" key="6">
    <source>
        <dbReference type="ARBA" id="ARBA00023143"/>
    </source>
</evidence>
<keyword evidence="9" id="KW-0969">Cilium</keyword>
<dbReference type="PRINTS" id="PR01010">
    <property type="entry name" value="FLGPRINGFLGI"/>
</dbReference>
<evidence type="ECO:0000256" key="8">
    <source>
        <dbReference type="HAMAP-Rule" id="MF_00416"/>
    </source>
</evidence>
<keyword evidence="6 8" id="KW-0975">Bacterial flagellum</keyword>
<dbReference type="GO" id="GO:0030288">
    <property type="term" value="C:outer membrane-bounded periplasmic space"/>
    <property type="evidence" value="ECO:0007669"/>
    <property type="project" value="InterPro"/>
</dbReference>
<dbReference type="KEGG" id="hadh:FRZ61_34720"/>
<dbReference type="PANTHER" id="PTHR30381">
    <property type="entry name" value="FLAGELLAR P-RING PERIPLASMIC PROTEIN FLGI"/>
    <property type="match status" value="1"/>
</dbReference>
<organism evidence="9 10">
    <name type="scientific">Hypericibacter adhaerens</name>
    <dbReference type="NCBI Taxonomy" id="2602016"/>
    <lineage>
        <taxon>Bacteria</taxon>
        <taxon>Pseudomonadati</taxon>
        <taxon>Pseudomonadota</taxon>
        <taxon>Alphaproteobacteria</taxon>
        <taxon>Rhodospirillales</taxon>
        <taxon>Dongiaceae</taxon>
        <taxon>Hypericibacter</taxon>
    </lineage>
</organism>
<dbReference type="GO" id="GO:0009428">
    <property type="term" value="C:bacterial-type flagellum basal body, distal rod, P ring"/>
    <property type="evidence" value="ECO:0007669"/>
    <property type="project" value="InterPro"/>
</dbReference>
<dbReference type="InterPro" id="IPR001782">
    <property type="entry name" value="Flag_FlgI"/>
</dbReference>
<keyword evidence="9" id="KW-0282">Flagellum</keyword>
<keyword evidence="4" id="KW-0732">Signal</keyword>
<dbReference type="Pfam" id="PF02119">
    <property type="entry name" value="FlgI"/>
    <property type="match status" value="1"/>
</dbReference>
<dbReference type="AlphaFoldDB" id="A0A5J6N2I8"/>
<dbReference type="Proteomes" id="UP000325797">
    <property type="component" value="Chromosome"/>
</dbReference>
<reference evidence="9 10" key="1">
    <citation type="submission" date="2019-08" db="EMBL/GenBank/DDBJ databases">
        <title>Hyperibacter terrae gen. nov., sp. nov. and Hyperibacter viscosus sp. nov., two new members in the family Rhodospirillaceae isolated from the rhizosphere of Hypericum perforatum.</title>
        <authorList>
            <person name="Noviana Z."/>
        </authorList>
    </citation>
    <scope>NUCLEOTIDE SEQUENCE [LARGE SCALE GENOMIC DNA]</scope>
    <source>
        <strain evidence="9 10">R5959</strain>
    </source>
</reference>
<name>A0A5J6N2I8_9PROT</name>
<dbReference type="HAMAP" id="MF_00416">
    <property type="entry name" value="FlgI"/>
    <property type="match status" value="1"/>
</dbReference>
<comment type="similarity">
    <text evidence="8">Belongs to the FlgI family.</text>
</comment>
<dbReference type="GO" id="GO:0005198">
    <property type="term" value="F:structural molecule activity"/>
    <property type="evidence" value="ECO:0007669"/>
    <property type="project" value="InterPro"/>
</dbReference>
<keyword evidence="5" id="KW-0574">Periplasm</keyword>
<evidence type="ECO:0000256" key="4">
    <source>
        <dbReference type="ARBA" id="ARBA00022729"/>
    </source>
</evidence>
<keyword evidence="10" id="KW-1185">Reference proteome</keyword>
<evidence type="ECO:0000256" key="3">
    <source>
        <dbReference type="ARBA" id="ARBA00019515"/>
    </source>
</evidence>
<comment type="function">
    <text evidence="1 8">Assembles around the rod to form the L-ring and probably protects the motor/basal body from shearing forces during rotation.</text>
</comment>
<evidence type="ECO:0000256" key="5">
    <source>
        <dbReference type="ARBA" id="ARBA00022764"/>
    </source>
</evidence>
<evidence type="ECO:0000256" key="7">
    <source>
        <dbReference type="ARBA" id="ARBA00032344"/>
    </source>
</evidence>
<protein>
    <recommendedName>
        <fullName evidence="3 8">Flagellar P-ring protein</fullName>
    </recommendedName>
    <alternativeName>
        <fullName evidence="7 8">Basal body P-ring protein</fullName>
    </alternativeName>
</protein>
<evidence type="ECO:0000313" key="9">
    <source>
        <dbReference type="EMBL" id="QEX23534.1"/>
    </source>
</evidence>
<comment type="subcellular location">
    <subcellularLocation>
        <location evidence="2 8">Bacterial flagellum basal body</location>
    </subcellularLocation>
</comment>
<dbReference type="OrthoDB" id="9786431at2"/>
<dbReference type="GO" id="GO:0071973">
    <property type="term" value="P:bacterial-type flagellum-dependent cell motility"/>
    <property type="evidence" value="ECO:0007669"/>
    <property type="project" value="InterPro"/>
</dbReference>
<comment type="subunit">
    <text evidence="8">The basal body constitutes a major portion of the flagellar organelle and consists of four rings (L,P,S, and M) mounted on a central rod.</text>
</comment>
<evidence type="ECO:0000313" key="10">
    <source>
        <dbReference type="Proteomes" id="UP000325797"/>
    </source>
</evidence>
<dbReference type="PANTHER" id="PTHR30381:SF0">
    <property type="entry name" value="FLAGELLAR P-RING PROTEIN"/>
    <property type="match status" value="1"/>
</dbReference>
<dbReference type="NCBIfam" id="NF003676">
    <property type="entry name" value="PRK05303.1"/>
    <property type="match status" value="1"/>
</dbReference>
<proteinExistence type="inferred from homology"/>
<dbReference type="RefSeq" id="WP_151118903.1">
    <property type="nucleotide sequence ID" value="NZ_CP042582.1"/>
</dbReference>
<evidence type="ECO:0000256" key="2">
    <source>
        <dbReference type="ARBA" id="ARBA00004117"/>
    </source>
</evidence>
<keyword evidence="9" id="KW-0966">Cell projection</keyword>
<gene>
    <name evidence="8 9" type="primary">flgI</name>
    <name evidence="9" type="ORF">FRZ61_34720</name>
</gene>